<dbReference type="FunFam" id="3.30.540.10:FF:000030">
    <property type="entry name" value="Inositol monophosphatase"/>
    <property type="match status" value="1"/>
</dbReference>
<dbReference type="PANTHER" id="PTHR20854:SF4">
    <property type="entry name" value="INOSITOL-1-MONOPHOSPHATASE-RELATED"/>
    <property type="match status" value="1"/>
</dbReference>
<dbReference type="PROSITE" id="PS00630">
    <property type="entry name" value="IMP_2"/>
    <property type="match status" value="1"/>
</dbReference>
<keyword evidence="4 7" id="KW-0479">Metal-binding</keyword>
<reference evidence="9 10" key="1">
    <citation type="journal article" date="2016" name="Front. Microbiol.">
        <title>Fuerstia marisgermanicae gen. nov., sp. nov., an Unusual Member of the Phylum Planctomycetes from the German Wadden Sea.</title>
        <authorList>
            <person name="Kohn T."/>
            <person name="Heuer A."/>
            <person name="Jogler M."/>
            <person name="Vollmers J."/>
            <person name="Boedeker C."/>
            <person name="Bunk B."/>
            <person name="Rast P."/>
            <person name="Borchert D."/>
            <person name="Glockner I."/>
            <person name="Freese H.M."/>
            <person name="Klenk H.P."/>
            <person name="Overmann J."/>
            <person name="Kaster A.K."/>
            <person name="Rohde M."/>
            <person name="Wiegand S."/>
            <person name="Jogler C."/>
        </authorList>
    </citation>
    <scope>NUCLEOTIDE SEQUENCE [LARGE SCALE GENOMIC DNA]</scope>
    <source>
        <strain evidence="9 10">NH11</strain>
    </source>
</reference>
<dbReference type="STRING" id="1891926.Fuma_04273"/>
<organism evidence="9 10">
    <name type="scientific">Fuerstiella marisgermanici</name>
    <dbReference type="NCBI Taxonomy" id="1891926"/>
    <lineage>
        <taxon>Bacteria</taxon>
        <taxon>Pseudomonadati</taxon>
        <taxon>Planctomycetota</taxon>
        <taxon>Planctomycetia</taxon>
        <taxon>Planctomycetales</taxon>
        <taxon>Planctomycetaceae</taxon>
        <taxon>Fuerstiella</taxon>
    </lineage>
</organism>
<evidence type="ECO:0000256" key="1">
    <source>
        <dbReference type="ARBA" id="ARBA00001033"/>
    </source>
</evidence>
<evidence type="ECO:0000313" key="10">
    <source>
        <dbReference type="Proteomes" id="UP000187735"/>
    </source>
</evidence>
<comment type="similarity">
    <text evidence="3 8">Belongs to the inositol monophosphatase superfamily.</text>
</comment>
<gene>
    <name evidence="9" type="primary">suhB_1</name>
    <name evidence="9" type="ORF">Fuma_04273</name>
</gene>
<dbReference type="PRINTS" id="PR00377">
    <property type="entry name" value="IMPHPHTASES"/>
</dbReference>
<comment type="catalytic activity">
    <reaction evidence="1 8">
        <text>a myo-inositol phosphate + H2O = myo-inositol + phosphate</text>
        <dbReference type="Rhea" id="RHEA:24056"/>
        <dbReference type="ChEBI" id="CHEBI:15377"/>
        <dbReference type="ChEBI" id="CHEBI:17268"/>
        <dbReference type="ChEBI" id="CHEBI:43474"/>
        <dbReference type="ChEBI" id="CHEBI:84139"/>
        <dbReference type="EC" id="3.1.3.25"/>
    </reaction>
</comment>
<keyword evidence="5 8" id="KW-0378">Hydrolase</keyword>
<dbReference type="KEGG" id="fmr:Fuma_04273"/>
<evidence type="ECO:0000256" key="8">
    <source>
        <dbReference type="RuleBase" id="RU364068"/>
    </source>
</evidence>
<feature type="binding site" evidence="7">
    <location>
        <position position="83"/>
    </location>
    <ligand>
        <name>Mg(2+)</name>
        <dbReference type="ChEBI" id="CHEBI:18420"/>
        <label>1</label>
        <note>catalytic</note>
    </ligand>
</feature>
<name>A0A1P8WKR0_9PLAN</name>
<feature type="binding site" evidence="7">
    <location>
        <position position="65"/>
    </location>
    <ligand>
        <name>Mg(2+)</name>
        <dbReference type="ChEBI" id="CHEBI:18420"/>
        <label>1</label>
        <note>catalytic</note>
    </ligand>
</feature>
<dbReference type="PANTHER" id="PTHR20854">
    <property type="entry name" value="INOSITOL MONOPHOSPHATASE"/>
    <property type="match status" value="1"/>
</dbReference>
<dbReference type="SUPFAM" id="SSF56655">
    <property type="entry name" value="Carbohydrate phosphatase"/>
    <property type="match status" value="1"/>
</dbReference>
<dbReference type="RefSeq" id="WP_218922236.1">
    <property type="nucleotide sequence ID" value="NZ_CP017641.1"/>
</dbReference>
<keyword evidence="6 7" id="KW-0460">Magnesium</keyword>
<evidence type="ECO:0000256" key="6">
    <source>
        <dbReference type="ARBA" id="ARBA00022842"/>
    </source>
</evidence>
<comment type="cofactor">
    <cofactor evidence="2 7 8">
        <name>Mg(2+)</name>
        <dbReference type="ChEBI" id="CHEBI:18420"/>
    </cofactor>
</comment>
<dbReference type="InterPro" id="IPR020583">
    <property type="entry name" value="Inositol_monoP_metal-BS"/>
</dbReference>
<accession>A0A1P8WKR0</accession>
<dbReference type="InterPro" id="IPR000760">
    <property type="entry name" value="Inositol_monophosphatase-like"/>
</dbReference>
<sequence>MSIQQTAKEAATAAGDILSDYFHNGVTMRTKSASVDLVSDADVNAERAIAEVIRKHFPEHSILGEEENSDDVNTPHLWIVDPLDGTTNFAHGIPHFAVSIAYYRDGQADTGVIFNPILGDWYIADQTTGATHNGQSIHVGSQTRLDEVLIGTGFYYDRGAMMEATLASVDRLFKQQIHGIRRFGTASLDLAMVACGQFGAYFEYQLSPWDFAAGRLLVEAAGGKVTTCAGGPLPLQKTSLLASNGNLHDDVLNLVQR</sequence>
<dbReference type="GO" id="GO:0006020">
    <property type="term" value="P:inositol metabolic process"/>
    <property type="evidence" value="ECO:0007669"/>
    <property type="project" value="TreeGrafter"/>
</dbReference>
<dbReference type="PROSITE" id="PS00629">
    <property type="entry name" value="IMP_1"/>
    <property type="match status" value="1"/>
</dbReference>
<evidence type="ECO:0000256" key="5">
    <source>
        <dbReference type="ARBA" id="ARBA00022801"/>
    </source>
</evidence>
<feature type="binding site" evidence="7">
    <location>
        <position position="210"/>
    </location>
    <ligand>
        <name>Mg(2+)</name>
        <dbReference type="ChEBI" id="CHEBI:18420"/>
        <label>1</label>
        <note>catalytic</note>
    </ligand>
</feature>
<evidence type="ECO:0000256" key="4">
    <source>
        <dbReference type="ARBA" id="ARBA00022723"/>
    </source>
</evidence>
<dbReference type="Gene3D" id="3.40.190.80">
    <property type="match status" value="1"/>
</dbReference>
<evidence type="ECO:0000256" key="2">
    <source>
        <dbReference type="ARBA" id="ARBA00001946"/>
    </source>
</evidence>
<dbReference type="InterPro" id="IPR033942">
    <property type="entry name" value="IMPase"/>
</dbReference>
<dbReference type="GO" id="GO:0007165">
    <property type="term" value="P:signal transduction"/>
    <property type="evidence" value="ECO:0007669"/>
    <property type="project" value="TreeGrafter"/>
</dbReference>
<proteinExistence type="inferred from homology"/>
<dbReference type="InterPro" id="IPR020550">
    <property type="entry name" value="Inositol_monophosphatase_CS"/>
</dbReference>
<dbReference type="Gene3D" id="3.30.540.10">
    <property type="entry name" value="Fructose-1,6-Bisphosphatase, subunit A, domain 1"/>
    <property type="match status" value="1"/>
</dbReference>
<feature type="binding site" evidence="7">
    <location>
        <position position="84"/>
    </location>
    <ligand>
        <name>Mg(2+)</name>
        <dbReference type="ChEBI" id="CHEBI:18420"/>
        <label>1</label>
        <note>catalytic</note>
    </ligand>
</feature>
<evidence type="ECO:0000256" key="7">
    <source>
        <dbReference type="PIRSR" id="PIRSR600760-2"/>
    </source>
</evidence>
<dbReference type="Proteomes" id="UP000187735">
    <property type="component" value="Chromosome"/>
</dbReference>
<dbReference type="GO" id="GO:0046854">
    <property type="term" value="P:phosphatidylinositol phosphate biosynthetic process"/>
    <property type="evidence" value="ECO:0007669"/>
    <property type="project" value="InterPro"/>
</dbReference>
<dbReference type="GO" id="GO:0008934">
    <property type="term" value="F:inositol monophosphate 1-phosphatase activity"/>
    <property type="evidence" value="ECO:0007669"/>
    <property type="project" value="InterPro"/>
</dbReference>
<evidence type="ECO:0000256" key="3">
    <source>
        <dbReference type="ARBA" id="ARBA00009759"/>
    </source>
</evidence>
<dbReference type="CDD" id="cd01639">
    <property type="entry name" value="IMPase"/>
    <property type="match status" value="1"/>
</dbReference>
<keyword evidence="10" id="KW-1185">Reference proteome</keyword>
<feature type="binding site" evidence="7">
    <location>
        <position position="81"/>
    </location>
    <ligand>
        <name>Mg(2+)</name>
        <dbReference type="ChEBI" id="CHEBI:18420"/>
        <label>1</label>
        <note>catalytic</note>
    </ligand>
</feature>
<dbReference type="GO" id="GO:0046872">
    <property type="term" value="F:metal ion binding"/>
    <property type="evidence" value="ECO:0007669"/>
    <property type="project" value="UniProtKB-KW"/>
</dbReference>
<protein>
    <recommendedName>
        <fullName evidence="8">Inositol-1-monophosphatase</fullName>
        <ecNumber evidence="8">3.1.3.25</ecNumber>
    </recommendedName>
</protein>
<dbReference type="EMBL" id="CP017641">
    <property type="protein sequence ID" value="APZ94640.1"/>
    <property type="molecule type" value="Genomic_DNA"/>
</dbReference>
<dbReference type="EC" id="3.1.3.25" evidence="8"/>
<dbReference type="Pfam" id="PF00459">
    <property type="entry name" value="Inositol_P"/>
    <property type="match status" value="1"/>
</dbReference>
<evidence type="ECO:0000313" key="9">
    <source>
        <dbReference type="EMBL" id="APZ94640.1"/>
    </source>
</evidence>
<dbReference type="AlphaFoldDB" id="A0A1P8WKR0"/>